<dbReference type="InterPro" id="IPR011711">
    <property type="entry name" value="GntR_C"/>
</dbReference>
<evidence type="ECO:0000259" key="4">
    <source>
        <dbReference type="PROSITE" id="PS50949"/>
    </source>
</evidence>
<dbReference type="SUPFAM" id="SSF46785">
    <property type="entry name" value="Winged helix' DNA-binding domain"/>
    <property type="match status" value="1"/>
</dbReference>
<protein>
    <submittedName>
        <fullName evidence="5">HTH-type transcriptional regulator LutR</fullName>
    </submittedName>
</protein>
<evidence type="ECO:0000256" key="2">
    <source>
        <dbReference type="ARBA" id="ARBA00023125"/>
    </source>
</evidence>
<keyword evidence="2" id="KW-0238">DNA-binding</keyword>
<dbReference type="PANTHER" id="PTHR43537:SF5">
    <property type="entry name" value="UXU OPERON TRANSCRIPTIONAL REGULATOR"/>
    <property type="match status" value="1"/>
</dbReference>
<evidence type="ECO:0000256" key="3">
    <source>
        <dbReference type="ARBA" id="ARBA00023163"/>
    </source>
</evidence>
<keyword evidence="3" id="KW-0804">Transcription</keyword>
<organism evidence="5">
    <name type="scientific">bioreactor metagenome</name>
    <dbReference type="NCBI Taxonomy" id="1076179"/>
    <lineage>
        <taxon>unclassified sequences</taxon>
        <taxon>metagenomes</taxon>
        <taxon>ecological metagenomes</taxon>
    </lineage>
</organism>
<dbReference type="EMBL" id="VSSQ01025829">
    <property type="protein sequence ID" value="MPM74233.1"/>
    <property type="molecule type" value="Genomic_DNA"/>
</dbReference>
<sequence>MATSNKEIYSSKEISPSDQVISKIKELINSGVLKPGDRLPAERKMADEFGFGRAQIREALHKLEFYGIIKTLPQSGSVINRLDITAIDGLISDVLHLQNYDFFSLVETRIMLEVNAISLCSERWTESDMKEIEHAHNNFLKYWNTNERVSYDFAFHRAIAEASHNHVIKSMLMIITPDILAIYNKERFCPPSTNVVDEHVKMLECIKNRNSNDAARLMEQHMQGVLEFAKTKL</sequence>
<dbReference type="SMART" id="SM00895">
    <property type="entry name" value="FCD"/>
    <property type="match status" value="1"/>
</dbReference>
<dbReference type="CDD" id="cd07377">
    <property type="entry name" value="WHTH_GntR"/>
    <property type="match status" value="1"/>
</dbReference>
<dbReference type="PROSITE" id="PS50949">
    <property type="entry name" value="HTH_GNTR"/>
    <property type="match status" value="1"/>
</dbReference>
<dbReference type="Gene3D" id="1.10.10.10">
    <property type="entry name" value="Winged helix-like DNA-binding domain superfamily/Winged helix DNA-binding domain"/>
    <property type="match status" value="1"/>
</dbReference>
<dbReference type="InterPro" id="IPR036390">
    <property type="entry name" value="WH_DNA-bd_sf"/>
</dbReference>
<keyword evidence="1" id="KW-0805">Transcription regulation</keyword>
<reference evidence="5" key="1">
    <citation type="submission" date="2019-08" db="EMBL/GenBank/DDBJ databases">
        <authorList>
            <person name="Kucharzyk K."/>
            <person name="Murdoch R.W."/>
            <person name="Higgins S."/>
            <person name="Loffler F."/>
        </authorList>
    </citation>
    <scope>NUCLEOTIDE SEQUENCE</scope>
</reference>
<comment type="caution">
    <text evidence="5">The sequence shown here is derived from an EMBL/GenBank/DDBJ whole genome shotgun (WGS) entry which is preliminary data.</text>
</comment>
<dbReference type="AlphaFoldDB" id="A0A645CBC6"/>
<evidence type="ECO:0000256" key="1">
    <source>
        <dbReference type="ARBA" id="ARBA00023015"/>
    </source>
</evidence>
<dbReference type="InterPro" id="IPR000524">
    <property type="entry name" value="Tscrpt_reg_HTH_GntR"/>
</dbReference>
<dbReference type="InterPro" id="IPR008920">
    <property type="entry name" value="TF_FadR/GntR_C"/>
</dbReference>
<dbReference type="SUPFAM" id="SSF48008">
    <property type="entry name" value="GntR ligand-binding domain-like"/>
    <property type="match status" value="1"/>
</dbReference>
<feature type="domain" description="HTH gntR-type" evidence="4">
    <location>
        <begin position="14"/>
        <end position="82"/>
    </location>
</feature>
<dbReference type="GO" id="GO:0003700">
    <property type="term" value="F:DNA-binding transcription factor activity"/>
    <property type="evidence" value="ECO:0007669"/>
    <property type="project" value="InterPro"/>
</dbReference>
<dbReference type="Gene3D" id="1.20.120.530">
    <property type="entry name" value="GntR ligand-binding domain-like"/>
    <property type="match status" value="1"/>
</dbReference>
<dbReference type="SMART" id="SM00345">
    <property type="entry name" value="HTH_GNTR"/>
    <property type="match status" value="1"/>
</dbReference>
<dbReference type="Pfam" id="PF00392">
    <property type="entry name" value="GntR"/>
    <property type="match status" value="1"/>
</dbReference>
<dbReference type="PRINTS" id="PR00035">
    <property type="entry name" value="HTHGNTR"/>
</dbReference>
<dbReference type="Pfam" id="PF07729">
    <property type="entry name" value="FCD"/>
    <property type="match status" value="1"/>
</dbReference>
<name>A0A645CBC6_9ZZZZ</name>
<evidence type="ECO:0000313" key="5">
    <source>
        <dbReference type="EMBL" id="MPM74233.1"/>
    </source>
</evidence>
<dbReference type="PANTHER" id="PTHR43537">
    <property type="entry name" value="TRANSCRIPTIONAL REGULATOR, GNTR FAMILY"/>
    <property type="match status" value="1"/>
</dbReference>
<gene>
    <name evidence="5" type="primary">lutR_36</name>
    <name evidence="5" type="ORF">SDC9_121218</name>
</gene>
<accession>A0A645CBC6</accession>
<dbReference type="GO" id="GO:0003677">
    <property type="term" value="F:DNA binding"/>
    <property type="evidence" value="ECO:0007669"/>
    <property type="project" value="UniProtKB-KW"/>
</dbReference>
<dbReference type="InterPro" id="IPR036388">
    <property type="entry name" value="WH-like_DNA-bd_sf"/>
</dbReference>
<proteinExistence type="predicted"/>